<organism evidence="7 8">
    <name type="scientific">Pseudogemmobacter lacusdianii</name>
    <dbReference type="NCBI Taxonomy" id="3069608"/>
    <lineage>
        <taxon>Bacteria</taxon>
        <taxon>Pseudomonadati</taxon>
        <taxon>Pseudomonadota</taxon>
        <taxon>Alphaproteobacteria</taxon>
        <taxon>Rhodobacterales</taxon>
        <taxon>Paracoccaceae</taxon>
        <taxon>Pseudogemmobacter</taxon>
    </lineage>
</organism>
<keyword evidence="3 5" id="KW-1133">Transmembrane helix</keyword>
<accession>A0ABU0VW10</accession>
<evidence type="ECO:0000256" key="4">
    <source>
        <dbReference type="ARBA" id="ARBA00023136"/>
    </source>
</evidence>
<evidence type="ECO:0000256" key="1">
    <source>
        <dbReference type="ARBA" id="ARBA00004141"/>
    </source>
</evidence>
<comment type="subcellular location">
    <subcellularLocation>
        <location evidence="1">Membrane</location>
        <topology evidence="1">Multi-pass membrane protein</topology>
    </subcellularLocation>
</comment>
<keyword evidence="8" id="KW-1185">Reference proteome</keyword>
<dbReference type="Pfam" id="PF04893">
    <property type="entry name" value="Yip1"/>
    <property type="match status" value="1"/>
</dbReference>
<name>A0ABU0VW10_9RHOB</name>
<comment type="caution">
    <text evidence="7">The sequence shown here is derived from an EMBL/GenBank/DDBJ whole genome shotgun (WGS) entry which is preliminary data.</text>
</comment>
<proteinExistence type="predicted"/>
<feature type="transmembrane region" description="Helical" evidence="5">
    <location>
        <begin position="133"/>
        <end position="154"/>
    </location>
</feature>
<dbReference type="Proteomes" id="UP001239680">
    <property type="component" value="Unassembled WGS sequence"/>
</dbReference>
<evidence type="ECO:0000256" key="5">
    <source>
        <dbReference type="SAM" id="Phobius"/>
    </source>
</evidence>
<dbReference type="EMBL" id="JAVDBT010000003">
    <property type="protein sequence ID" value="MDQ2065410.1"/>
    <property type="molecule type" value="Genomic_DNA"/>
</dbReference>
<sequence length="197" mass="21380">MGLTDLIAYAKETLRNPREGLRAILDMGLTRRAQLLMLSLVAVVSAIFTHISLSLMPVPDNPVLALLLVSPVQTAMIQMVGMVVTAALVQMIGRMMGGRGSFDEALIAVIWLQVFMLALQLAELIGAATGVTLISLIAALASLVIFPWLFTMFVTEVHRFIRPVKVFFGIIFSATLLIFVLSFVLVAILGPESFAHV</sequence>
<evidence type="ECO:0000259" key="6">
    <source>
        <dbReference type="Pfam" id="PF04893"/>
    </source>
</evidence>
<feature type="transmembrane region" description="Helical" evidence="5">
    <location>
        <begin position="35"/>
        <end position="55"/>
    </location>
</feature>
<feature type="domain" description="Yip1" evidence="6">
    <location>
        <begin position="12"/>
        <end position="182"/>
    </location>
</feature>
<dbReference type="RefSeq" id="WP_306679342.1">
    <property type="nucleotide sequence ID" value="NZ_JAVDBT010000003.1"/>
</dbReference>
<protein>
    <submittedName>
        <fullName evidence="7">YIP1 family protein</fullName>
    </submittedName>
</protein>
<evidence type="ECO:0000256" key="2">
    <source>
        <dbReference type="ARBA" id="ARBA00022692"/>
    </source>
</evidence>
<evidence type="ECO:0000313" key="8">
    <source>
        <dbReference type="Proteomes" id="UP001239680"/>
    </source>
</evidence>
<keyword evidence="2 5" id="KW-0812">Transmembrane</keyword>
<keyword evidence="4 5" id="KW-0472">Membrane</keyword>
<gene>
    <name evidence="7" type="ORF">Q9295_03415</name>
</gene>
<feature type="transmembrane region" description="Helical" evidence="5">
    <location>
        <begin position="166"/>
        <end position="189"/>
    </location>
</feature>
<reference evidence="7 8" key="1">
    <citation type="submission" date="2023-08" db="EMBL/GenBank/DDBJ databases">
        <title>Characterization of two Paracoccaceae strains isolated from Phycosphere and proposal of Xinfangfangia lacusdiani sp. nov.</title>
        <authorList>
            <person name="Deng Y."/>
            <person name="Zhang Y.Q."/>
        </authorList>
    </citation>
    <scope>NUCLEOTIDE SEQUENCE [LARGE SCALE GENOMIC DNA]</scope>
    <source>
        <strain evidence="7 8">CPCC 101601</strain>
    </source>
</reference>
<feature type="transmembrane region" description="Helical" evidence="5">
    <location>
        <begin position="105"/>
        <end position="127"/>
    </location>
</feature>
<evidence type="ECO:0000313" key="7">
    <source>
        <dbReference type="EMBL" id="MDQ2065410.1"/>
    </source>
</evidence>
<evidence type="ECO:0000256" key="3">
    <source>
        <dbReference type="ARBA" id="ARBA00022989"/>
    </source>
</evidence>
<dbReference type="InterPro" id="IPR006977">
    <property type="entry name" value="Yip1_dom"/>
</dbReference>